<evidence type="ECO:0000256" key="4">
    <source>
        <dbReference type="PROSITE-ProRule" id="PRU00510"/>
    </source>
</evidence>
<dbReference type="RefSeq" id="WP_124028789.1">
    <property type="nucleotide sequence ID" value="NZ_JBHRSN010000014.1"/>
</dbReference>
<feature type="zinc finger region" description="dksA C4-type" evidence="4">
    <location>
        <begin position="77"/>
        <end position="101"/>
    </location>
</feature>
<dbReference type="Pfam" id="PF01258">
    <property type="entry name" value="zf-dskA_traR"/>
    <property type="match status" value="1"/>
</dbReference>
<proteinExistence type="predicted"/>
<accession>A0A3N5XWY8</accession>
<evidence type="ECO:0000256" key="2">
    <source>
        <dbReference type="ARBA" id="ARBA00022771"/>
    </source>
</evidence>
<feature type="domain" description="DnaK suppressor protein-like N-terminal" evidence="6">
    <location>
        <begin position="6"/>
        <end position="69"/>
    </location>
</feature>
<keyword evidence="3" id="KW-0862">Zinc</keyword>
<dbReference type="InterPro" id="IPR020458">
    <property type="entry name" value="Znf_DskA_TraR_CS"/>
</dbReference>
<dbReference type="PROSITE" id="PS51128">
    <property type="entry name" value="ZF_DKSA_2"/>
    <property type="match status" value="1"/>
</dbReference>
<evidence type="ECO:0000259" key="6">
    <source>
        <dbReference type="Pfam" id="PF21173"/>
    </source>
</evidence>
<gene>
    <name evidence="7" type="ORF">DRW07_15145</name>
</gene>
<name>A0A3N5XWY8_9ALTE</name>
<keyword evidence="2" id="KW-0863">Zinc-finger</keyword>
<dbReference type="SUPFAM" id="SSF57716">
    <property type="entry name" value="Glucocorticoid receptor-like (DNA-binding domain)"/>
    <property type="match status" value="1"/>
</dbReference>
<dbReference type="InterPro" id="IPR000962">
    <property type="entry name" value="Znf_DskA_TraR"/>
</dbReference>
<dbReference type="GO" id="GO:0008270">
    <property type="term" value="F:zinc ion binding"/>
    <property type="evidence" value="ECO:0007669"/>
    <property type="project" value="UniProtKB-KW"/>
</dbReference>
<organism evidence="7 8">
    <name type="scientific">Alteromonas sediminis</name>
    <dbReference type="NCBI Taxonomy" id="2259342"/>
    <lineage>
        <taxon>Bacteria</taxon>
        <taxon>Pseudomonadati</taxon>
        <taxon>Pseudomonadota</taxon>
        <taxon>Gammaproteobacteria</taxon>
        <taxon>Alteromonadales</taxon>
        <taxon>Alteromonadaceae</taxon>
        <taxon>Alteromonas/Salinimonas group</taxon>
        <taxon>Alteromonas</taxon>
    </lineage>
</organism>
<feature type="domain" description="Zinc finger DksA/TraR C4-type" evidence="5">
    <location>
        <begin position="72"/>
        <end position="102"/>
    </location>
</feature>
<evidence type="ECO:0000256" key="3">
    <source>
        <dbReference type="ARBA" id="ARBA00022833"/>
    </source>
</evidence>
<evidence type="ECO:0000259" key="5">
    <source>
        <dbReference type="Pfam" id="PF01258"/>
    </source>
</evidence>
<dbReference type="InterPro" id="IPR048487">
    <property type="entry name" value="DksA-like_N"/>
</dbReference>
<sequence>MGIQEERLLALRAELTERVNKIDKDFHSRETSSKFSEQVTGGQNDDVLHNLKNEAQFELEQIEHALVRLRAGEYGVCEKCGADIAEARLTAVPYATHCRQCAA</sequence>
<dbReference type="PANTHER" id="PTHR33823:SF4">
    <property type="entry name" value="GENERAL STRESS PROTEIN 16O"/>
    <property type="match status" value="1"/>
</dbReference>
<reference evidence="7 8" key="1">
    <citation type="submission" date="2018-11" db="EMBL/GenBank/DDBJ databases">
        <authorList>
            <person name="Ye M.-Q."/>
            <person name="Du Z.-J."/>
        </authorList>
    </citation>
    <scope>NUCLEOTIDE SEQUENCE [LARGE SCALE GENOMIC DNA]</scope>
    <source>
        <strain evidence="7 8">U0105</strain>
    </source>
</reference>
<comment type="caution">
    <text evidence="7">The sequence shown here is derived from an EMBL/GenBank/DDBJ whole genome shotgun (WGS) entry which is preliminary data.</text>
</comment>
<protein>
    <submittedName>
        <fullName evidence="7">TraR/DksA family transcriptional regulator</fullName>
    </submittedName>
</protein>
<evidence type="ECO:0000313" key="8">
    <source>
        <dbReference type="Proteomes" id="UP000275281"/>
    </source>
</evidence>
<evidence type="ECO:0000256" key="1">
    <source>
        <dbReference type="ARBA" id="ARBA00022723"/>
    </source>
</evidence>
<dbReference type="EMBL" id="RPOK01000005">
    <property type="protein sequence ID" value="RPJ65242.1"/>
    <property type="molecule type" value="Genomic_DNA"/>
</dbReference>
<dbReference type="AlphaFoldDB" id="A0A3N5XWY8"/>
<keyword evidence="8" id="KW-1185">Reference proteome</keyword>
<dbReference type="PROSITE" id="PS01102">
    <property type="entry name" value="ZF_DKSA_1"/>
    <property type="match status" value="1"/>
</dbReference>
<dbReference type="PANTHER" id="PTHR33823">
    <property type="entry name" value="RNA POLYMERASE-BINDING TRANSCRIPTION FACTOR DKSA-RELATED"/>
    <property type="match status" value="1"/>
</dbReference>
<dbReference type="OrthoDB" id="6064855at2"/>
<dbReference type="Proteomes" id="UP000275281">
    <property type="component" value="Unassembled WGS sequence"/>
</dbReference>
<dbReference type="Pfam" id="PF21173">
    <property type="entry name" value="DksA-like_N"/>
    <property type="match status" value="1"/>
</dbReference>
<dbReference type="Gene3D" id="1.20.120.910">
    <property type="entry name" value="DksA, coiled-coil domain"/>
    <property type="match status" value="1"/>
</dbReference>
<evidence type="ECO:0000313" key="7">
    <source>
        <dbReference type="EMBL" id="RPJ65242.1"/>
    </source>
</evidence>
<keyword evidence="1" id="KW-0479">Metal-binding</keyword>